<feature type="compositionally biased region" description="Pro residues" evidence="1">
    <location>
        <begin position="547"/>
        <end position="580"/>
    </location>
</feature>
<gene>
    <name evidence="4" type="ORF">Vretimale_8741</name>
</gene>
<feature type="chain" id="PRO_5035177117" description="Peptidase M11 gametolysin domain-containing protein" evidence="2">
    <location>
        <begin position="30"/>
        <end position="580"/>
    </location>
</feature>
<feature type="region of interest" description="Disordered" evidence="1">
    <location>
        <begin position="503"/>
        <end position="580"/>
    </location>
</feature>
<feature type="non-terminal residue" evidence="4">
    <location>
        <position position="580"/>
    </location>
</feature>
<dbReference type="EMBL" id="BNCQ01000015">
    <property type="protein sequence ID" value="GIM04126.1"/>
    <property type="molecule type" value="Genomic_DNA"/>
</dbReference>
<dbReference type="AlphaFoldDB" id="A0A8J4GBG5"/>
<evidence type="ECO:0000256" key="1">
    <source>
        <dbReference type="SAM" id="MobiDB-lite"/>
    </source>
</evidence>
<dbReference type="SUPFAM" id="SSF55486">
    <property type="entry name" value="Metalloproteases ('zincins'), catalytic domain"/>
    <property type="match status" value="1"/>
</dbReference>
<dbReference type="InterPro" id="IPR008752">
    <property type="entry name" value="Peptidase_M11"/>
</dbReference>
<proteinExistence type="predicted"/>
<organism evidence="4 5">
    <name type="scientific">Volvox reticuliferus</name>
    <dbReference type="NCBI Taxonomy" id="1737510"/>
    <lineage>
        <taxon>Eukaryota</taxon>
        <taxon>Viridiplantae</taxon>
        <taxon>Chlorophyta</taxon>
        <taxon>core chlorophytes</taxon>
        <taxon>Chlorophyceae</taxon>
        <taxon>CS clade</taxon>
        <taxon>Chlamydomonadales</taxon>
        <taxon>Volvocaceae</taxon>
        <taxon>Volvox</taxon>
    </lineage>
</organism>
<protein>
    <recommendedName>
        <fullName evidence="3">Peptidase M11 gametolysin domain-containing protein</fullName>
    </recommendedName>
</protein>
<evidence type="ECO:0000259" key="3">
    <source>
        <dbReference type="Pfam" id="PF05548"/>
    </source>
</evidence>
<dbReference type="Proteomes" id="UP000722791">
    <property type="component" value="Unassembled WGS sequence"/>
</dbReference>
<evidence type="ECO:0000313" key="5">
    <source>
        <dbReference type="Proteomes" id="UP000722791"/>
    </source>
</evidence>
<name>A0A8J4GBG5_9CHLO</name>
<sequence>MLPPRKIAWRRPTTVLIAIMISVLQLTRAQPQNTAVPGSATGTLMALLMSRVTGPDSARHYLTVSQGNMFRLEFCPNVTGSQDLALNTIVTVDYLNITNGVMFSCQLPRQPRTARRALFGDTITTPTEPNFLVYIVSFCGFPEPAAATPQSVYNLFSGTGYQGRTVADFYDTCSYGQVSPGMVDVVGPIEIPCTGNLSLPFNFPSGSTFDTKTCDNDNMLKWHFYLDSVVLSSKKYADIKPTDYHHKIILLPRTFSARTKGCNGFAGSASVGPWIRSYSNANKYGTGLIWWSGDVVNSIEFLFHEVGHTLGMAHADVLGGCDLIDQCDNTCPMGATGGQGIRCLNAPHMWQLGWGAPTTWLEKDYKYGTNTKVVIAPQQSNKDTSVALMIGDTRYFISVRMNTQPYDLPFRVWENGPYVLLHSYKGTSALPYARTVLLSTTSLYGSNLDQGSRLFVNFTDWDPRQGAIVAVCRKLGATERTCGDGLDDDCDFLTDEDDPDCIGRTGAIGDNGNGGDTGFTEVFSMNPPPPRTFTQPTASGGRSPLLRWPPPKPPPPRPLPPSPLPPSPPPPPFKRLPPPP</sequence>
<feature type="domain" description="Peptidase M11 gametolysin" evidence="3">
    <location>
        <begin position="132"/>
        <end position="417"/>
    </location>
</feature>
<dbReference type="Pfam" id="PF05548">
    <property type="entry name" value="Peptidase_M11"/>
    <property type="match status" value="1"/>
</dbReference>
<keyword evidence="2" id="KW-0732">Signal</keyword>
<comment type="caution">
    <text evidence="4">The sequence shown here is derived from an EMBL/GenBank/DDBJ whole genome shotgun (WGS) entry which is preliminary data.</text>
</comment>
<evidence type="ECO:0000256" key="2">
    <source>
        <dbReference type="SAM" id="SignalP"/>
    </source>
</evidence>
<feature type="signal peptide" evidence="2">
    <location>
        <begin position="1"/>
        <end position="29"/>
    </location>
</feature>
<evidence type="ECO:0000313" key="4">
    <source>
        <dbReference type="EMBL" id="GIM04126.1"/>
    </source>
</evidence>
<accession>A0A8J4GBG5</accession>
<reference evidence="4" key="1">
    <citation type="journal article" date="2021" name="Proc. Natl. Acad. Sci. U.S.A.">
        <title>Three genomes in the algal genus Volvox reveal the fate of a haploid sex-determining region after a transition to homothallism.</title>
        <authorList>
            <person name="Yamamoto K."/>
            <person name="Hamaji T."/>
            <person name="Kawai-Toyooka H."/>
            <person name="Matsuzaki R."/>
            <person name="Takahashi F."/>
            <person name="Nishimura Y."/>
            <person name="Kawachi M."/>
            <person name="Noguchi H."/>
            <person name="Minakuchi Y."/>
            <person name="Umen J.G."/>
            <person name="Toyoda A."/>
            <person name="Nozaki H."/>
        </authorList>
    </citation>
    <scope>NUCLEOTIDE SEQUENCE</scope>
    <source>
        <strain evidence="4">NIES-3785</strain>
    </source>
</reference>